<keyword evidence="2 8" id="KW-0004">4Fe-4S</keyword>
<evidence type="ECO:0000256" key="5">
    <source>
        <dbReference type="ARBA" id="ARBA00022898"/>
    </source>
</evidence>
<keyword evidence="4 8" id="KW-0479">Metal-binding</keyword>
<dbReference type="STRING" id="471855.Shel_12260"/>
<name>C7N5R9_SLAHD</name>
<dbReference type="KEGG" id="shi:Shel_12260"/>
<evidence type="ECO:0000313" key="10">
    <source>
        <dbReference type="EMBL" id="ACV22254.1"/>
    </source>
</evidence>
<dbReference type="PROSITE" id="PS51918">
    <property type="entry name" value="RADICAL_SAM"/>
    <property type="match status" value="1"/>
</dbReference>
<evidence type="ECO:0000256" key="4">
    <source>
        <dbReference type="ARBA" id="ARBA00022723"/>
    </source>
</evidence>
<dbReference type="SFLD" id="SFLDS00029">
    <property type="entry name" value="Radical_SAM"/>
    <property type="match status" value="1"/>
</dbReference>
<evidence type="ECO:0000313" key="11">
    <source>
        <dbReference type="Proteomes" id="UP000002026"/>
    </source>
</evidence>
<evidence type="ECO:0000256" key="2">
    <source>
        <dbReference type="ARBA" id="ARBA00022485"/>
    </source>
</evidence>
<dbReference type="GO" id="GO:0051539">
    <property type="term" value="F:4 iron, 4 sulfur cluster binding"/>
    <property type="evidence" value="ECO:0007669"/>
    <property type="project" value="UniProtKB-KW"/>
</dbReference>
<dbReference type="SUPFAM" id="SSF102114">
    <property type="entry name" value="Radical SAM enzymes"/>
    <property type="match status" value="1"/>
</dbReference>
<dbReference type="CDD" id="cd01335">
    <property type="entry name" value="Radical_SAM"/>
    <property type="match status" value="1"/>
</dbReference>
<dbReference type="InterPro" id="IPR003739">
    <property type="entry name" value="Lys_aminomutase/Glu_NH3_mut"/>
</dbReference>
<dbReference type="SFLD" id="SFLDG01070">
    <property type="entry name" value="PLP-dependent"/>
    <property type="match status" value="1"/>
</dbReference>
<evidence type="ECO:0000256" key="8">
    <source>
        <dbReference type="PIRSR" id="PIRSR004911-1"/>
    </source>
</evidence>
<keyword evidence="5" id="KW-0663">Pyridoxal phosphate</keyword>
<protein>
    <submittedName>
        <fullName evidence="10">KamA family protein</fullName>
    </submittedName>
</protein>
<dbReference type="GO" id="GO:0003824">
    <property type="term" value="F:catalytic activity"/>
    <property type="evidence" value="ECO:0007669"/>
    <property type="project" value="InterPro"/>
</dbReference>
<keyword evidence="3" id="KW-0949">S-adenosyl-L-methionine</keyword>
<feature type="binding site" evidence="8">
    <location>
        <position position="122"/>
    </location>
    <ligand>
        <name>[4Fe-4S] cluster</name>
        <dbReference type="ChEBI" id="CHEBI:49883"/>
        <note>4Fe-4S-S-AdoMet</note>
    </ligand>
</feature>
<dbReference type="InterPro" id="IPR058240">
    <property type="entry name" value="rSAM_sf"/>
</dbReference>
<dbReference type="EMBL" id="CP001684">
    <property type="protein sequence ID" value="ACV22254.1"/>
    <property type="molecule type" value="Genomic_DNA"/>
</dbReference>
<dbReference type="PIRSF" id="PIRSF004911">
    <property type="entry name" value="DUF160"/>
    <property type="match status" value="1"/>
</dbReference>
<dbReference type="GO" id="GO:0046872">
    <property type="term" value="F:metal ion binding"/>
    <property type="evidence" value="ECO:0007669"/>
    <property type="project" value="UniProtKB-KW"/>
</dbReference>
<dbReference type="AlphaFoldDB" id="C7N5R9"/>
<dbReference type="RefSeq" id="WP_012798357.1">
    <property type="nucleotide sequence ID" value="NC_013165.1"/>
</dbReference>
<comment type="cofactor">
    <cofactor evidence="1">
        <name>pyridoxal 5'-phosphate</name>
        <dbReference type="ChEBI" id="CHEBI:597326"/>
    </cofactor>
</comment>
<dbReference type="PANTHER" id="PTHR30538">
    <property type="entry name" value="LYSINE 2,3-AMINOMUTASE-RELATED"/>
    <property type="match status" value="1"/>
</dbReference>
<feature type="binding site" evidence="8">
    <location>
        <position position="119"/>
    </location>
    <ligand>
        <name>[4Fe-4S] cluster</name>
        <dbReference type="ChEBI" id="CHEBI:49883"/>
        <note>4Fe-4S-S-AdoMet</note>
    </ligand>
</feature>
<evidence type="ECO:0000256" key="3">
    <source>
        <dbReference type="ARBA" id="ARBA00022691"/>
    </source>
</evidence>
<dbReference type="InterPro" id="IPR013785">
    <property type="entry name" value="Aldolase_TIM"/>
</dbReference>
<organism evidence="10 11">
    <name type="scientific">Slackia heliotrinireducens (strain ATCC 29202 / DSM 20476 / NCTC 11029 / RHS 1)</name>
    <name type="common">Peptococcus heliotrinreducens</name>
    <dbReference type="NCBI Taxonomy" id="471855"/>
    <lineage>
        <taxon>Bacteria</taxon>
        <taxon>Bacillati</taxon>
        <taxon>Actinomycetota</taxon>
        <taxon>Coriobacteriia</taxon>
        <taxon>Eggerthellales</taxon>
        <taxon>Eggerthellaceae</taxon>
        <taxon>Slackia</taxon>
    </lineage>
</organism>
<dbReference type="PANTHER" id="PTHR30538:SF0">
    <property type="entry name" value="L-LYSINE 2,3-AMINOMUTASE AQ_1632-RELATED"/>
    <property type="match status" value="1"/>
</dbReference>
<evidence type="ECO:0000256" key="1">
    <source>
        <dbReference type="ARBA" id="ARBA00001933"/>
    </source>
</evidence>
<dbReference type="Gene3D" id="3.20.20.70">
    <property type="entry name" value="Aldolase class I"/>
    <property type="match status" value="1"/>
</dbReference>
<dbReference type="NCBIfam" id="TIGR00238">
    <property type="entry name" value="KamA family radical SAM protein"/>
    <property type="match status" value="1"/>
</dbReference>
<dbReference type="Proteomes" id="UP000002026">
    <property type="component" value="Chromosome"/>
</dbReference>
<feature type="domain" description="Radical SAM core" evidence="9">
    <location>
        <begin position="101"/>
        <end position="317"/>
    </location>
</feature>
<evidence type="ECO:0000256" key="6">
    <source>
        <dbReference type="ARBA" id="ARBA00023004"/>
    </source>
</evidence>
<sequence length="407" mass="44938">MANATVRKNDGWQGILAESCSDIQQLRDFLQLSDADSTMLESIQENYPLLVNPYYLSLVNPNDPDDPVRRMCIPAAEELDFSGLADTSGESKSTVLPGLQHKYAETALVLSTNQCAMYCRHCFRRRLVGRDADETVRNIDAVADYIRDHEEITNVLISGGDALMNSNETLFRYLEALAPIPHLKTIRLGTRIPVVLPQRITDDPGLIDLLSGFNHIVQLHVVTQFNHPNEITPESRDAIRILLELGIPVRNQTVLLKGVNDTPETLARLMDDLVGIGIVPYYVFQCRPTVGVKNRFQVPILTGCNIVAQARAQLSGLAKSFRYIMSHDAGKIELLGPLGAQGAAADAQDAGSSGASAERTPVLVRFHQARNRKLLNNVFPVDVAPDDCWFVDPQAQAESPAYELTRV</sequence>
<dbReference type="HOGENOM" id="CLU_032161_0_1_11"/>
<evidence type="ECO:0000259" key="9">
    <source>
        <dbReference type="PROSITE" id="PS51918"/>
    </source>
</evidence>
<keyword evidence="7 8" id="KW-0411">Iron-sulfur</keyword>
<keyword evidence="11" id="KW-1185">Reference proteome</keyword>
<reference evidence="10 11" key="1">
    <citation type="journal article" date="2009" name="Stand. Genomic Sci.">
        <title>Complete genome sequence of Slackia heliotrinireducens type strain (RHS 1).</title>
        <authorList>
            <person name="Pukall R."/>
            <person name="Lapidus A."/>
            <person name="Nolan M."/>
            <person name="Copeland A."/>
            <person name="Glavina Del Rio T."/>
            <person name="Lucas S."/>
            <person name="Chen F."/>
            <person name="Tice H."/>
            <person name="Cheng J.F."/>
            <person name="Chertkov O."/>
            <person name="Bruce D."/>
            <person name="Goodwin L."/>
            <person name="Kuske C."/>
            <person name="Brettin T."/>
            <person name="Detter J.C."/>
            <person name="Han C."/>
            <person name="Pitluck S."/>
            <person name="Pati A."/>
            <person name="Mavrommatis K."/>
            <person name="Ivanova N."/>
            <person name="Ovchinnikova G."/>
            <person name="Chen A."/>
            <person name="Palaniappan K."/>
            <person name="Schneider S."/>
            <person name="Rohde M."/>
            <person name="Chain P."/>
            <person name="D'haeseleer P."/>
            <person name="Goker M."/>
            <person name="Bristow J."/>
            <person name="Eisen J.A."/>
            <person name="Markowitz V."/>
            <person name="Kyrpides N.C."/>
            <person name="Klenk H.P."/>
            <person name="Hugenholtz P."/>
        </authorList>
    </citation>
    <scope>NUCLEOTIDE SEQUENCE [LARGE SCALE GENOMIC DNA]</scope>
    <source>
        <strain evidence="11">ATCC 29202 / DSM 20476 / NCTC 11029 / RHS 1</strain>
    </source>
</reference>
<accession>C7N5R9</accession>
<evidence type="ECO:0000256" key="7">
    <source>
        <dbReference type="ARBA" id="ARBA00023014"/>
    </source>
</evidence>
<dbReference type="Pfam" id="PF04055">
    <property type="entry name" value="Radical_SAM"/>
    <property type="match status" value="1"/>
</dbReference>
<dbReference type="InterPro" id="IPR007197">
    <property type="entry name" value="rSAM"/>
</dbReference>
<gene>
    <name evidence="10" type="ordered locus">Shel_12260</name>
</gene>
<dbReference type="eggNOG" id="COG1509">
    <property type="taxonomic scope" value="Bacteria"/>
</dbReference>
<proteinExistence type="predicted"/>
<feature type="binding site" evidence="8">
    <location>
        <position position="115"/>
    </location>
    <ligand>
        <name>[4Fe-4S] cluster</name>
        <dbReference type="ChEBI" id="CHEBI:49883"/>
        <note>4Fe-4S-S-AdoMet</note>
    </ligand>
</feature>
<keyword evidence="6" id="KW-0408">Iron</keyword>